<dbReference type="CDD" id="cd14733">
    <property type="entry name" value="BACK"/>
    <property type="match status" value="1"/>
</dbReference>
<dbReference type="InterPro" id="IPR011333">
    <property type="entry name" value="SKP1/BTB/POZ_sf"/>
</dbReference>
<dbReference type="InterPro" id="IPR000210">
    <property type="entry name" value="BTB/POZ_dom"/>
</dbReference>
<dbReference type="KEGG" id="cvn:111116583"/>
<dbReference type="GeneID" id="111116583"/>
<evidence type="ECO:0000313" key="3">
    <source>
        <dbReference type="RefSeq" id="XP_022311291.1"/>
    </source>
</evidence>
<dbReference type="AlphaFoldDB" id="A0A8B8C948"/>
<feature type="domain" description="BTB" evidence="1">
    <location>
        <begin position="29"/>
        <end position="97"/>
    </location>
</feature>
<sequence>MAVSCNGNWQAGKNVLESNKYMLDNQLYCDVKFKVGKAGKFMSAHKYVLASRSPVFAVMFNGGLPETSGVIEVSDIEPDVFDILLRYFYYEYKNVHSTTVIGTLYAAEKYDVTDLVDLSRDFLESNITEGTVCDIFENARIFNMTDLFDKCREFIFQSEYNARKTLFGKLLA</sequence>
<dbReference type="Pfam" id="PF00651">
    <property type="entry name" value="BTB"/>
    <property type="match status" value="1"/>
</dbReference>
<gene>
    <name evidence="3" type="primary">LOC111116583</name>
</gene>
<dbReference type="SUPFAM" id="SSF54695">
    <property type="entry name" value="POZ domain"/>
    <property type="match status" value="1"/>
</dbReference>
<dbReference type="PANTHER" id="PTHR45774">
    <property type="entry name" value="BTB/POZ DOMAIN-CONTAINING"/>
    <property type="match status" value="1"/>
</dbReference>
<protein>
    <submittedName>
        <fullName evidence="3">BTB/POZ domain-containing protein 6-like</fullName>
    </submittedName>
</protein>
<evidence type="ECO:0000259" key="1">
    <source>
        <dbReference type="PROSITE" id="PS50097"/>
    </source>
</evidence>
<organism evidence="2 3">
    <name type="scientific">Crassostrea virginica</name>
    <name type="common">Eastern oyster</name>
    <dbReference type="NCBI Taxonomy" id="6565"/>
    <lineage>
        <taxon>Eukaryota</taxon>
        <taxon>Metazoa</taxon>
        <taxon>Spiralia</taxon>
        <taxon>Lophotrochozoa</taxon>
        <taxon>Mollusca</taxon>
        <taxon>Bivalvia</taxon>
        <taxon>Autobranchia</taxon>
        <taxon>Pteriomorphia</taxon>
        <taxon>Ostreida</taxon>
        <taxon>Ostreoidea</taxon>
        <taxon>Ostreidae</taxon>
        <taxon>Crassostrea</taxon>
    </lineage>
</organism>
<name>A0A8B8C948_CRAVI</name>
<dbReference type="Gene3D" id="3.30.710.10">
    <property type="entry name" value="Potassium Channel Kv1.1, Chain A"/>
    <property type="match status" value="1"/>
</dbReference>
<dbReference type="RefSeq" id="XP_022311291.1">
    <property type="nucleotide sequence ID" value="XM_022455583.1"/>
</dbReference>
<proteinExistence type="predicted"/>
<accession>A0A8B8C948</accession>
<dbReference type="SMART" id="SM00225">
    <property type="entry name" value="BTB"/>
    <property type="match status" value="1"/>
</dbReference>
<evidence type="ECO:0000313" key="2">
    <source>
        <dbReference type="Proteomes" id="UP000694844"/>
    </source>
</evidence>
<dbReference type="Proteomes" id="UP000694844">
    <property type="component" value="Chromosome 10"/>
</dbReference>
<dbReference type="PROSITE" id="PS50097">
    <property type="entry name" value="BTB"/>
    <property type="match status" value="1"/>
</dbReference>
<dbReference type="GO" id="GO:0005829">
    <property type="term" value="C:cytosol"/>
    <property type="evidence" value="ECO:0007669"/>
    <property type="project" value="TreeGrafter"/>
</dbReference>
<dbReference type="GO" id="GO:0022008">
    <property type="term" value="P:neurogenesis"/>
    <property type="evidence" value="ECO:0007669"/>
    <property type="project" value="TreeGrafter"/>
</dbReference>
<dbReference type="OrthoDB" id="9979965at2759"/>
<dbReference type="PANTHER" id="PTHR45774:SF4">
    <property type="entry name" value="AXUNDEAD, ISOFORM F"/>
    <property type="match status" value="1"/>
</dbReference>
<reference evidence="3" key="1">
    <citation type="submission" date="2025-08" db="UniProtKB">
        <authorList>
            <consortium name="RefSeq"/>
        </authorList>
    </citation>
    <scope>IDENTIFICATION</scope>
    <source>
        <tissue evidence="3">Whole sample</tissue>
    </source>
</reference>
<keyword evidence="2" id="KW-1185">Reference proteome</keyword>